<proteinExistence type="predicted"/>
<comment type="caution">
    <text evidence="2">The sequence shown here is derived from an EMBL/GenBank/DDBJ whole genome shotgun (WGS) entry which is preliminary data.</text>
</comment>
<reference evidence="2 3" key="1">
    <citation type="journal article" date="2023" name="bioRxiv">
        <title>High-quality genome assemblies of four members of thePodospora anserinaspecies complex.</title>
        <authorList>
            <person name="Ament-Velasquez S.L."/>
            <person name="Vogan A.A."/>
            <person name="Wallerman O."/>
            <person name="Hartmann F."/>
            <person name="Gautier V."/>
            <person name="Silar P."/>
            <person name="Giraud T."/>
            <person name="Johannesson H."/>
        </authorList>
    </citation>
    <scope>NUCLEOTIDE SEQUENCE [LARGE SCALE GENOMIC DNA]</scope>
    <source>
        <strain evidence="2 3">CBS 411.78</strain>
    </source>
</reference>
<keyword evidence="3" id="KW-1185">Reference proteome</keyword>
<dbReference type="GeneID" id="87925973"/>
<dbReference type="Pfam" id="PF06985">
    <property type="entry name" value="HET"/>
    <property type="match status" value="1"/>
</dbReference>
<organism evidence="2 3">
    <name type="scientific">Podospora pseudopauciseta</name>
    <dbReference type="NCBI Taxonomy" id="2093780"/>
    <lineage>
        <taxon>Eukaryota</taxon>
        <taxon>Fungi</taxon>
        <taxon>Dikarya</taxon>
        <taxon>Ascomycota</taxon>
        <taxon>Pezizomycotina</taxon>
        <taxon>Sordariomycetes</taxon>
        <taxon>Sordariomycetidae</taxon>
        <taxon>Sordariales</taxon>
        <taxon>Podosporaceae</taxon>
        <taxon>Podospora</taxon>
    </lineage>
</organism>
<dbReference type="PANTHER" id="PTHR24148">
    <property type="entry name" value="ANKYRIN REPEAT DOMAIN-CONTAINING PROTEIN 39 HOMOLOG-RELATED"/>
    <property type="match status" value="1"/>
</dbReference>
<dbReference type="EMBL" id="JAFFHB010000005">
    <property type="protein sequence ID" value="KAK4665507.1"/>
    <property type="molecule type" value="Genomic_DNA"/>
</dbReference>
<dbReference type="PANTHER" id="PTHR24148:SF73">
    <property type="entry name" value="HET DOMAIN PROTEIN (AFU_ORTHOLOGUE AFUA_8G01020)"/>
    <property type="match status" value="1"/>
</dbReference>
<dbReference type="InterPro" id="IPR010730">
    <property type="entry name" value="HET"/>
</dbReference>
<dbReference type="Proteomes" id="UP001326199">
    <property type="component" value="Unassembled WGS sequence"/>
</dbReference>
<dbReference type="InterPro" id="IPR052895">
    <property type="entry name" value="HetReg/Transcr_Mod"/>
</dbReference>
<accession>A0ABR0HBY1</accession>
<evidence type="ECO:0000313" key="3">
    <source>
        <dbReference type="Proteomes" id="UP001326199"/>
    </source>
</evidence>
<protein>
    <recommendedName>
        <fullName evidence="1">Heterokaryon incompatibility domain-containing protein</fullName>
    </recommendedName>
</protein>
<gene>
    <name evidence="2" type="ORF">QC763_0063170</name>
</gene>
<dbReference type="RefSeq" id="XP_062765473.1">
    <property type="nucleotide sequence ID" value="XM_062905885.1"/>
</dbReference>
<name>A0ABR0HBY1_9PEZI</name>
<evidence type="ECO:0000259" key="1">
    <source>
        <dbReference type="Pfam" id="PF06985"/>
    </source>
</evidence>
<feature type="domain" description="Heterokaryon incompatibility" evidence="1">
    <location>
        <begin position="172"/>
        <end position="280"/>
    </location>
</feature>
<sequence length="328" mass="38165">MFQTTLEATQRQWIGTTSFFLLTHNLHINRRVQLPLSLFLTAYLWFLPVLATEKPPLYALSILVVAYGHAYWRYGINPFAQIDSAVSLAGRIARVAFVTISHCWSDSLVGRLWIFFHDLEIKAYWTFILVPLAYKLRLQRVFEWFQVEVCFLWRLGAGGVEWDSELKSAPPFEAISYRWAQAERDDGEHIIVSDCTLRVAPNVFELLGDLRFTLLPRLIWIDSICIDQLSENEKSYQVYLIGDIDSSASLVTIWLGSPSREMSWTTLNRVIRWLPKRITEVDSFDRILKSVFATLAFRLIDQLRINTSFTRDNLKAYWEAGKYRFTAC</sequence>
<evidence type="ECO:0000313" key="2">
    <source>
        <dbReference type="EMBL" id="KAK4665507.1"/>
    </source>
</evidence>